<organism evidence="1 2">
    <name type="scientific">Vibrio fortis</name>
    <dbReference type="NCBI Taxonomy" id="212667"/>
    <lineage>
        <taxon>Bacteria</taxon>
        <taxon>Pseudomonadati</taxon>
        <taxon>Pseudomonadota</taxon>
        <taxon>Gammaproteobacteria</taxon>
        <taxon>Vibrionales</taxon>
        <taxon>Vibrionaceae</taxon>
        <taxon>Vibrio</taxon>
    </lineage>
</organism>
<gene>
    <name evidence="1" type="ORF">F2P58_23445</name>
</gene>
<evidence type="ECO:0008006" key="3">
    <source>
        <dbReference type="Google" id="ProtNLM"/>
    </source>
</evidence>
<dbReference type="AlphaFoldDB" id="A0A5N3QTI1"/>
<protein>
    <recommendedName>
        <fullName evidence="3">Phage tail protein</fullName>
    </recommendedName>
</protein>
<name>A0A5N3QTI1_9VIBR</name>
<dbReference type="RefSeq" id="WP_150873170.1">
    <property type="nucleotide sequence ID" value="NZ_VWSE01000010.1"/>
</dbReference>
<comment type="caution">
    <text evidence="1">The sequence shown here is derived from an EMBL/GenBank/DDBJ whole genome shotgun (WGS) entry which is preliminary data.</text>
</comment>
<dbReference type="Gene3D" id="4.10.410.40">
    <property type="match status" value="1"/>
</dbReference>
<evidence type="ECO:0000313" key="2">
    <source>
        <dbReference type="Proteomes" id="UP000326789"/>
    </source>
</evidence>
<evidence type="ECO:0000313" key="1">
    <source>
        <dbReference type="EMBL" id="KAB0285469.1"/>
    </source>
</evidence>
<dbReference type="Proteomes" id="UP000326789">
    <property type="component" value="Unassembled WGS sequence"/>
</dbReference>
<proteinExistence type="predicted"/>
<reference evidence="1 2" key="1">
    <citation type="submission" date="2019-09" db="EMBL/GenBank/DDBJ databases">
        <title>Whole genome sequence of Vibrio fortis.</title>
        <authorList>
            <person name="Das S.K."/>
        </authorList>
    </citation>
    <scope>NUCLEOTIDE SEQUENCE [LARGE SCALE GENOMIC DNA]</scope>
    <source>
        <strain evidence="1 2">AN60</strain>
    </source>
</reference>
<accession>A0A5N3QTI1</accession>
<dbReference type="EMBL" id="VWSE01000010">
    <property type="protein sequence ID" value="KAB0285469.1"/>
    <property type="molecule type" value="Genomic_DNA"/>
</dbReference>
<sequence length="155" mass="16692">MTQAKTKGITRGTRGIDTKLLYNLTAGVVLPSSFTKEVGDVTSIGDLTDSASTTEVNIYGEGYTNTFTTIKNIGQVDLEFLADTEDTGQVDFENLYRTQETASFCIRLSQGDKQTDYMFTGQVSSFGLANSADDVVRHSVSLVVHGAATKVNKTA</sequence>